<reference evidence="7 8" key="2">
    <citation type="journal article" date="2019" name="Int. J. Syst. Evol. Microbiol.">
        <title>Description and complete genome sequence of Bradyrhizobium amphicarpaeae sp. nov., harbouring photosystem and nitrogen-fixation genes.</title>
        <authorList>
            <person name="Bromfield E.S.P."/>
            <person name="Cloutier S."/>
            <person name="Nguyen H.D.T."/>
        </authorList>
    </citation>
    <scope>NUCLEOTIDE SEQUENCE [LARGE SCALE GENOMIC DNA]</scope>
    <source>
        <strain evidence="7 8">39S1MB</strain>
    </source>
</reference>
<feature type="transmembrane region" description="Helical" evidence="6">
    <location>
        <begin position="283"/>
        <end position="305"/>
    </location>
</feature>
<evidence type="ECO:0000256" key="6">
    <source>
        <dbReference type="SAM" id="Phobius"/>
    </source>
</evidence>
<dbReference type="Gene3D" id="1.20.1740.10">
    <property type="entry name" value="Amino acid/polyamine transporter I"/>
    <property type="match status" value="1"/>
</dbReference>
<dbReference type="PANTHER" id="PTHR43243">
    <property type="entry name" value="INNER MEMBRANE TRANSPORTER YGJI-RELATED"/>
    <property type="match status" value="1"/>
</dbReference>
<keyword evidence="5 6" id="KW-0472">Membrane</keyword>
<keyword evidence="8" id="KW-1185">Reference proteome</keyword>
<evidence type="ECO:0000256" key="5">
    <source>
        <dbReference type="ARBA" id="ARBA00023136"/>
    </source>
</evidence>
<evidence type="ECO:0000256" key="2">
    <source>
        <dbReference type="ARBA" id="ARBA00022448"/>
    </source>
</evidence>
<dbReference type="GO" id="GO:0016020">
    <property type="term" value="C:membrane"/>
    <property type="evidence" value="ECO:0007669"/>
    <property type="project" value="UniProtKB-SubCell"/>
</dbReference>
<dbReference type="PANTHER" id="PTHR43243:SF4">
    <property type="entry name" value="CATIONIC AMINO ACID TRANSPORTER 4"/>
    <property type="match status" value="1"/>
</dbReference>
<feature type="transmembrane region" description="Helical" evidence="6">
    <location>
        <begin position="192"/>
        <end position="211"/>
    </location>
</feature>
<feature type="transmembrane region" description="Helical" evidence="6">
    <location>
        <begin position="231"/>
        <end position="254"/>
    </location>
</feature>
<accession>A0A2U8PY86</accession>
<evidence type="ECO:0000313" key="7">
    <source>
        <dbReference type="EMBL" id="AWM02734.1"/>
    </source>
</evidence>
<feature type="transmembrane region" description="Helical" evidence="6">
    <location>
        <begin position="21"/>
        <end position="42"/>
    </location>
</feature>
<feature type="transmembrane region" description="Helical" evidence="6">
    <location>
        <begin position="92"/>
        <end position="119"/>
    </location>
</feature>
<feature type="transmembrane region" description="Helical" evidence="6">
    <location>
        <begin position="48"/>
        <end position="71"/>
    </location>
</feature>
<dbReference type="RefSeq" id="WP_094891158.1">
    <property type="nucleotide sequence ID" value="NZ_CP029426.2"/>
</dbReference>
<reference evidence="7 8" key="1">
    <citation type="journal article" date="2017" name="Syst. Appl. Microbiol.">
        <title>Soybeans inoculated with root zone soils of Canadian native legumes harbour diverse and novel Bradyrhizobium spp. that possess agricultural potential.</title>
        <authorList>
            <person name="Bromfield E.S.P."/>
            <person name="Cloutier S."/>
            <person name="Tambong J.T."/>
            <person name="Tran Thi T.V."/>
        </authorList>
    </citation>
    <scope>NUCLEOTIDE SEQUENCE [LARGE SCALE GENOMIC DNA]</scope>
    <source>
        <strain evidence="7 8">39S1MB</strain>
    </source>
</reference>
<comment type="subcellular location">
    <subcellularLocation>
        <location evidence="1">Membrane</location>
        <topology evidence="1">Multi-pass membrane protein</topology>
    </subcellularLocation>
</comment>
<dbReference type="GO" id="GO:0015171">
    <property type="term" value="F:amino acid transmembrane transporter activity"/>
    <property type="evidence" value="ECO:0007669"/>
    <property type="project" value="TreeGrafter"/>
</dbReference>
<evidence type="ECO:0000256" key="3">
    <source>
        <dbReference type="ARBA" id="ARBA00022692"/>
    </source>
</evidence>
<keyword evidence="4 6" id="KW-1133">Transmembrane helix</keyword>
<keyword evidence="3 6" id="KW-0812">Transmembrane</keyword>
<protein>
    <submittedName>
        <fullName evidence="7">Amino acid permease</fullName>
    </submittedName>
</protein>
<dbReference type="EMBL" id="CP029426">
    <property type="protein sequence ID" value="AWM02734.1"/>
    <property type="molecule type" value="Genomic_DNA"/>
</dbReference>
<dbReference type="AlphaFoldDB" id="A0A2U8PY86"/>
<keyword evidence="2" id="KW-0813">Transport</keyword>
<dbReference type="OrthoDB" id="7065842at2"/>
<sequence length="407" mass="42549">MTDSSVDISGNLRRRLGLPLLVLYGTGITIGAGIYVLIGAVAGHAGPYSVWSFLLAALVMGLTVASYAEMATRYPVSAGEAAYVRAAFDSRLLSTIVGLLTLCTGVVAAGAVTLGSVGYIRQFVDLPPPVIVVAIVVSLGVIAAWGILESVVLAGVFTVIEAGGLAWIILAAIWHMPSFASALVAFPPMNAAALSGITYASLLAFFAFVGFEDLANVVEEARIPHRDIPRAMALTLLITSVLYILIAAISITAVPTDRLTASPAPLSLVFRTVTGMEPMPLNVIAVVATLNTVLAQMTMAARVIYGMSRQGDLPRLLSRVHASTGTPVIATGLAMLSVIALALTFPIERLATGTSVATLATFAMVNLSLLCIRARHVHSVERHVRIPIWVPILGLLTCLTMIGVAIA</sequence>
<organism evidence="7 8">
    <name type="scientific">Bradyrhizobium amphicarpaeae</name>
    <dbReference type="NCBI Taxonomy" id="1404768"/>
    <lineage>
        <taxon>Bacteria</taxon>
        <taxon>Pseudomonadati</taxon>
        <taxon>Pseudomonadota</taxon>
        <taxon>Alphaproteobacteria</taxon>
        <taxon>Hyphomicrobiales</taxon>
        <taxon>Nitrobacteraceae</taxon>
        <taxon>Bradyrhizobium</taxon>
    </lineage>
</organism>
<evidence type="ECO:0000256" key="4">
    <source>
        <dbReference type="ARBA" id="ARBA00022989"/>
    </source>
</evidence>
<gene>
    <name evidence="7" type="ORF">CIT40_23700</name>
</gene>
<feature type="transmembrane region" description="Helical" evidence="6">
    <location>
        <begin position="386"/>
        <end position="406"/>
    </location>
</feature>
<dbReference type="InterPro" id="IPR002293">
    <property type="entry name" value="AA/rel_permease1"/>
</dbReference>
<evidence type="ECO:0000313" key="8">
    <source>
        <dbReference type="Proteomes" id="UP000215884"/>
    </source>
</evidence>
<dbReference type="Pfam" id="PF13520">
    <property type="entry name" value="AA_permease_2"/>
    <property type="match status" value="1"/>
</dbReference>
<proteinExistence type="predicted"/>
<dbReference type="Proteomes" id="UP000215884">
    <property type="component" value="Chromosome"/>
</dbReference>
<feature type="transmembrane region" description="Helical" evidence="6">
    <location>
        <begin position="326"/>
        <end position="347"/>
    </location>
</feature>
<dbReference type="PIRSF" id="PIRSF006060">
    <property type="entry name" value="AA_transporter"/>
    <property type="match status" value="1"/>
</dbReference>
<evidence type="ECO:0000256" key="1">
    <source>
        <dbReference type="ARBA" id="ARBA00004141"/>
    </source>
</evidence>
<feature type="transmembrane region" description="Helical" evidence="6">
    <location>
        <begin position="131"/>
        <end position="157"/>
    </location>
</feature>
<feature type="transmembrane region" description="Helical" evidence="6">
    <location>
        <begin position="353"/>
        <end position="374"/>
    </location>
</feature>
<name>A0A2U8PY86_9BRAD</name>
<dbReference type="KEGG" id="brq:CIT40_23700"/>